<dbReference type="Proteomes" id="UP000036356">
    <property type="component" value="Unassembled WGS sequence"/>
</dbReference>
<dbReference type="PATRIC" id="fig|476652.3.peg.4699"/>
<feature type="coiled-coil region" evidence="1">
    <location>
        <begin position="485"/>
        <end position="536"/>
    </location>
</feature>
<name>A0A0J1FL69_9FIRM</name>
<dbReference type="SUPFAM" id="SSF52540">
    <property type="entry name" value="P-loop containing nucleoside triphosphate hydrolases"/>
    <property type="match status" value="2"/>
</dbReference>
<dbReference type="EMBL" id="LDZY01000034">
    <property type="protein sequence ID" value="KLU63673.1"/>
    <property type="molecule type" value="Genomic_DNA"/>
</dbReference>
<comment type="caution">
    <text evidence="3">The sequence shown here is derived from an EMBL/GenBank/DDBJ whole genome shotgun (WGS) entry which is preliminary data.</text>
</comment>
<protein>
    <submittedName>
        <fullName evidence="3">DNA replication and repair protein RecF</fullName>
    </submittedName>
</protein>
<accession>A0A0J1FL69</accession>
<gene>
    <name evidence="3" type="primary">recF_4</name>
    <name evidence="3" type="ORF">DEAC_c44120</name>
</gene>
<keyword evidence="4" id="KW-1185">Reference proteome</keyword>
<feature type="region of interest" description="Disordered" evidence="2">
    <location>
        <begin position="920"/>
        <end position="948"/>
    </location>
</feature>
<organism evidence="3 4">
    <name type="scientific">Desulfosporosinus acididurans</name>
    <dbReference type="NCBI Taxonomy" id="476652"/>
    <lineage>
        <taxon>Bacteria</taxon>
        <taxon>Bacillati</taxon>
        <taxon>Bacillota</taxon>
        <taxon>Clostridia</taxon>
        <taxon>Eubacteriales</taxon>
        <taxon>Desulfitobacteriaceae</taxon>
        <taxon>Desulfosporosinus</taxon>
    </lineage>
</organism>
<dbReference type="RefSeq" id="WP_047812163.1">
    <property type="nucleotide sequence ID" value="NZ_LDZY01000034.1"/>
</dbReference>
<dbReference type="AlphaFoldDB" id="A0A0J1FL69"/>
<dbReference type="InterPro" id="IPR027417">
    <property type="entry name" value="P-loop_NTPase"/>
</dbReference>
<evidence type="ECO:0000256" key="2">
    <source>
        <dbReference type="SAM" id="MobiDB-lite"/>
    </source>
</evidence>
<evidence type="ECO:0000313" key="3">
    <source>
        <dbReference type="EMBL" id="KLU63673.1"/>
    </source>
</evidence>
<dbReference type="GO" id="GO:0016887">
    <property type="term" value="F:ATP hydrolysis activity"/>
    <property type="evidence" value="ECO:0007669"/>
    <property type="project" value="InterPro"/>
</dbReference>
<dbReference type="PANTHER" id="PTHR32182:SF0">
    <property type="entry name" value="DNA REPLICATION AND REPAIR PROTEIN RECF"/>
    <property type="match status" value="1"/>
</dbReference>
<reference evidence="3 4" key="1">
    <citation type="submission" date="2015-06" db="EMBL/GenBank/DDBJ databases">
        <title>Draft genome of the moderately acidophilic sulfate reducer Candidatus Desulfosporosinus acididurans strain M1.</title>
        <authorList>
            <person name="Poehlein A."/>
            <person name="Petzsch P."/>
            <person name="Johnson B.D."/>
            <person name="Schloemann M."/>
            <person name="Daniel R."/>
            <person name="Muehling M."/>
        </authorList>
    </citation>
    <scope>NUCLEOTIDE SEQUENCE [LARGE SCALE GENOMIC DNA]</scope>
    <source>
        <strain evidence="3 4">M1</strain>
    </source>
</reference>
<sequence length="1032" mass="117061">MSDSASAAKREFFNWVASLDGETLVGYEKKLLNILVTNFDELYVLGKSGGQRAKRLAQIIESTGFSQGEDIPENVRLSGDASSLIKTIYEMKIGPFRGFNTEETFEFDKKYTFIYGPNGSGKSSFCEGLEYGLLGEIEESQVKRIGIANYIKNAQSGIGHRPIIYGIKSDNTKCEVTVNTSAYRFSFIEKNRIDAFARISATTPKDQLSRISSLFGLDTFNDFVNGFTDEFDGRYIKLENIKQKEFDEETRKQEVSKNRLREIEEMITKIPEEVKPLIEDIGDDQIIDLNMLIKYLSGEDGSSGVIGELQQAKAEKIMLDLDIKPINRLKETYGKLVEDMSELHRLREKFAALSSEVNYKDLYNAISLISIDDTADKSKCPACKTPISEVQVNPFENAKVELKKMERLGVLQDDISKLCRGISSLVRKINLEIIQSNALKITVADNSSHFIQLTEFDFTDISCIATWKDKLSLELDRITASLPSLTQLTTLIEAYNEELKNKRSRKANVDSQLLKIQIIKNKADNIIARLTMLNEEKVKINESNREFLAQNEGRLQEIKQFQNSIEMNLSYKKAYDSLLQKLRDYRDNLPIKLVNGLNERTLSFYNIINDHDPSFEKFESLQLPIKPNEKIYIKFVGDSRTFDALQILSEGHIKTLGLSLLLAKAVSDDLGFIIFDDIVNAVDDDHRSGIARLLLECPDIKHRQQIITCHGEEFIKKLSHILGASAASKMVKYYKFEPLDNVDERGIVISVGDSKHYLVRAEEACLKNNLKDSLTYCRKAVEILSTQLWRKLGKSFSVNLSVKMRQPNSMPDLASVVDALNSEIKKIALEPESRLNENMKSLKEQFNWALLNKGTHEQENLPEFERNDVKALIILLKEIEQEILTLKVQVSATTDATNLIEEPHTRSGAGTESYAKTKESFVLHDETSSKSEDSLPAGHEKRKSDSKVPEAKVLKELSDLMKNKNEPFDVIRYFEGQGLELTDKRANGGALWVVGGFELNEQMKEVGKKGYRFIYLEKGGRATKHRPAWYCK</sequence>
<evidence type="ECO:0000256" key="1">
    <source>
        <dbReference type="SAM" id="Coils"/>
    </source>
</evidence>
<dbReference type="GO" id="GO:0000731">
    <property type="term" value="P:DNA synthesis involved in DNA repair"/>
    <property type="evidence" value="ECO:0007669"/>
    <property type="project" value="TreeGrafter"/>
</dbReference>
<evidence type="ECO:0000313" key="4">
    <source>
        <dbReference type="Proteomes" id="UP000036356"/>
    </source>
</evidence>
<dbReference type="PANTHER" id="PTHR32182">
    <property type="entry name" value="DNA REPLICATION AND REPAIR PROTEIN RECF"/>
    <property type="match status" value="1"/>
</dbReference>
<dbReference type="STRING" id="476652.DEAC_c44120"/>
<keyword evidence="1" id="KW-0175">Coiled coil</keyword>
<proteinExistence type="predicted"/>
<dbReference type="GO" id="GO:0006302">
    <property type="term" value="P:double-strand break repair"/>
    <property type="evidence" value="ECO:0007669"/>
    <property type="project" value="InterPro"/>
</dbReference>
<dbReference type="Gene3D" id="3.40.50.300">
    <property type="entry name" value="P-loop containing nucleotide triphosphate hydrolases"/>
    <property type="match status" value="2"/>
</dbReference>